<comment type="caution">
    <text evidence="1">The sequence shown here is derived from an EMBL/GenBank/DDBJ whole genome shotgun (WGS) entry which is preliminary data.</text>
</comment>
<dbReference type="AlphaFoldDB" id="A0A3L6PLR0"/>
<dbReference type="EMBL" id="PQIB02000016">
    <property type="protein sequence ID" value="RLM60270.1"/>
    <property type="molecule type" value="Genomic_DNA"/>
</dbReference>
<gene>
    <name evidence="1" type="ORF">C2845_PM14G17680</name>
</gene>
<evidence type="ECO:0000313" key="2">
    <source>
        <dbReference type="Proteomes" id="UP000275267"/>
    </source>
</evidence>
<reference evidence="2" key="1">
    <citation type="journal article" date="2019" name="Nat. Commun.">
        <title>The genome of broomcorn millet.</title>
        <authorList>
            <person name="Zou C."/>
            <person name="Miki D."/>
            <person name="Li D."/>
            <person name="Tang Q."/>
            <person name="Xiao L."/>
            <person name="Rajput S."/>
            <person name="Deng P."/>
            <person name="Jia W."/>
            <person name="Huang R."/>
            <person name="Zhang M."/>
            <person name="Sun Y."/>
            <person name="Hu J."/>
            <person name="Fu X."/>
            <person name="Schnable P.S."/>
            <person name="Li F."/>
            <person name="Zhang H."/>
            <person name="Feng B."/>
            <person name="Zhu X."/>
            <person name="Liu R."/>
            <person name="Schnable J.C."/>
            <person name="Zhu J.-K."/>
            <person name="Zhang H."/>
        </authorList>
    </citation>
    <scope>NUCLEOTIDE SEQUENCE [LARGE SCALE GENOMIC DNA]</scope>
</reference>
<protein>
    <submittedName>
        <fullName evidence="1">Uncharacterized protein</fullName>
    </submittedName>
</protein>
<proteinExistence type="predicted"/>
<sequence>MYHEVHIIPRDYEEKIVSSGGAMNPLQTLWTARAWRLRVGRARRCIRGGRRVWARGGGVRWRVGQGPALDVGGDIARLGREWRHRDGGQE</sequence>
<evidence type="ECO:0000313" key="1">
    <source>
        <dbReference type="EMBL" id="RLM60270.1"/>
    </source>
</evidence>
<dbReference type="Proteomes" id="UP000275267">
    <property type="component" value="Unassembled WGS sequence"/>
</dbReference>
<organism evidence="1 2">
    <name type="scientific">Panicum miliaceum</name>
    <name type="common">Proso millet</name>
    <name type="synonym">Broomcorn millet</name>
    <dbReference type="NCBI Taxonomy" id="4540"/>
    <lineage>
        <taxon>Eukaryota</taxon>
        <taxon>Viridiplantae</taxon>
        <taxon>Streptophyta</taxon>
        <taxon>Embryophyta</taxon>
        <taxon>Tracheophyta</taxon>
        <taxon>Spermatophyta</taxon>
        <taxon>Magnoliopsida</taxon>
        <taxon>Liliopsida</taxon>
        <taxon>Poales</taxon>
        <taxon>Poaceae</taxon>
        <taxon>PACMAD clade</taxon>
        <taxon>Panicoideae</taxon>
        <taxon>Panicodae</taxon>
        <taxon>Paniceae</taxon>
        <taxon>Panicinae</taxon>
        <taxon>Panicum</taxon>
        <taxon>Panicum sect. Panicum</taxon>
    </lineage>
</organism>
<accession>A0A3L6PLR0</accession>
<name>A0A3L6PLR0_PANMI</name>
<keyword evidence="2" id="KW-1185">Reference proteome</keyword>